<feature type="binding site" evidence="9">
    <location>
        <position position="299"/>
    </location>
    <ligand>
        <name>Zn(2+)</name>
        <dbReference type="ChEBI" id="CHEBI:29105"/>
        <note>catalytic</note>
    </ligand>
</feature>
<dbReference type="FunFam" id="1.10.390.10:FF:000001">
    <property type="entry name" value="Aminopeptidase"/>
    <property type="match status" value="1"/>
</dbReference>
<evidence type="ECO:0000256" key="1">
    <source>
        <dbReference type="ARBA" id="ARBA00010136"/>
    </source>
</evidence>
<comment type="similarity">
    <text evidence="1">Belongs to the peptidase M1 family.</text>
</comment>
<dbReference type="InterPro" id="IPR042097">
    <property type="entry name" value="Aminopeptidase_N-like_N_sf"/>
</dbReference>
<feature type="domain" description="Peptidase M1 membrane alanine aminopeptidase" evidence="11">
    <location>
        <begin position="227"/>
        <end position="451"/>
    </location>
</feature>
<evidence type="ECO:0000256" key="3">
    <source>
        <dbReference type="ARBA" id="ARBA00022670"/>
    </source>
</evidence>
<keyword evidence="4 9" id="KW-0479">Metal-binding</keyword>
<dbReference type="GO" id="GO:0042277">
    <property type="term" value="F:peptide binding"/>
    <property type="evidence" value="ECO:0007669"/>
    <property type="project" value="TreeGrafter"/>
</dbReference>
<evidence type="ECO:0000256" key="7">
    <source>
        <dbReference type="ARBA" id="ARBA00023049"/>
    </source>
</evidence>
<feature type="non-terminal residue" evidence="13">
    <location>
        <position position="1"/>
    </location>
</feature>
<dbReference type="InterPro" id="IPR034016">
    <property type="entry name" value="M1_APN-typ"/>
</dbReference>
<keyword evidence="5" id="KW-0378">Hydrolase</keyword>
<feature type="binding site" evidence="9">
    <location>
        <position position="325"/>
    </location>
    <ligand>
        <name>Zn(2+)</name>
        <dbReference type="ChEBI" id="CHEBI:29105"/>
        <note>catalytic</note>
    </ligand>
</feature>
<dbReference type="Gene3D" id="1.10.390.10">
    <property type="entry name" value="Neutral Protease Domain 2"/>
    <property type="match status" value="1"/>
</dbReference>
<keyword evidence="3" id="KW-0645">Protease</keyword>
<dbReference type="GO" id="GO:0006508">
    <property type="term" value="P:proteolysis"/>
    <property type="evidence" value="ECO:0007669"/>
    <property type="project" value="UniProtKB-KW"/>
</dbReference>
<dbReference type="GO" id="GO:0008270">
    <property type="term" value="F:zinc ion binding"/>
    <property type="evidence" value="ECO:0007669"/>
    <property type="project" value="InterPro"/>
</dbReference>
<evidence type="ECO:0000256" key="10">
    <source>
        <dbReference type="PIRSR" id="PIRSR634016-4"/>
    </source>
</evidence>
<feature type="active site" description="Proton acceptor" evidence="8">
    <location>
        <position position="300"/>
    </location>
</feature>
<evidence type="ECO:0000259" key="11">
    <source>
        <dbReference type="Pfam" id="PF01433"/>
    </source>
</evidence>
<dbReference type="SUPFAM" id="SSF55486">
    <property type="entry name" value="Metalloproteases ('zincins'), catalytic domain"/>
    <property type="match status" value="1"/>
</dbReference>
<dbReference type="PANTHER" id="PTHR11533">
    <property type="entry name" value="PROTEASE M1 ZINC METALLOPROTEASE"/>
    <property type="match status" value="1"/>
</dbReference>
<evidence type="ECO:0000259" key="12">
    <source>
        <dbReference type="Pfam" id="PF17900"/>
    </source>
</evidence>
<gene>
    <name evidence="13" type="ORF">BDK51DRAFT_9725</name>
</gene>
<evidence type="ECO:0000256" key="6">
    <source>
        <dbReference type="ARBA" id="ARBA00022833"/>
    </source>
</evidence>
<dbReference type="GO" id="GO:0005615">
    <property type="term" value="C:extracellular space"/>
    <property type="evidence" value="ECO:0007669"/>
    <property type="project" value="TreeGrafter"/>
</dbReference>
<evidence type="ECO:0000256" key="9">
    <source>
        <dbReference type="PIRSR" id="PIRSR634016-3"/>
    </source>
</evidence>
<dbReference type="GO" id="GO:0070006">
    <property type="term" value="F:metalloaminopeptidase activity"/>
    <property type="evidence" value="ECO:0007669"/>
    <property type="project" value="TreeGrafter"/>
</dbReference>
<dbReference type="GO" id="GO:0043171">
    <property type="term" value="P:peptide catabolic process"/>
    <property type="evidence" value="ECO:0007669"/>
    <property type="project" value="TreeGrafter"/>
</dbReference>
<dbReference type="PANTHER" id="PTHR11533:SF299">
    <property type="entry name" value="AMINOPEPTIDASE"/>
    <property type="match status" value="1"/>
</dbReference>
<evidence type="ECO:0000256" key="4">
    <source>
        <dbReference type="ARBA" id="ARBA00022723"/>
    </source>
</evidence>
<comment type="cofactor">
    <cofactor evidence="9">
        <name>Zn(2+)</name>
        <dbReference type="ChEBI" id="CHEBI:29105"/>
    </cofactor>
    <text evidence="9">Binds 1 zinc ion per subunit.</text>
</comment>
<keyword evidence="7" id="KW-0482">Metalloprotease</keyword>
<dbReference type="Proteomes" id="UP000269721">
    <property type="component" value="Unassembled WGS sequence"/>
</dbReference>
<protein>
    <submittedName>
        <fullName evidence="13">Puromycin-sensitive aminopeptidase</fullName>
    </submittedName>
</protein>
<feature type="binding site" evidence="9">
    <location>
        <position position="303"/>
    </location>
    <ligand>
        <name>Zn(2+)</name>
        <dbReference type="ChEBI" id="CHEBI:29105"/>
        <note>catalytic</note>
    </ligand>
</feature>
<dbReference type="InterPro" id="IPR001930">
    <property type="entry name" value="Peptidase_M1"/>
</dbReference>
<accession>A0A4P9W2V9</accession>
<feature type="non-terminal residue" evidence="13">
    <location>
        <position position="477"/>
    </location>
</feature>
<sequence length="477" mass="53322">LPPWVIPTHYGLDITVDVESLAFAGSAGIDLDLKESTAFVAFHSVALDVHDAVVVPAGGDGVISPVRVDERPEREYTLLWFEPALEAGRYRLRLGFNGTLTDELRGFYYSTFTSLVDGEKKYIATTQFQPTDARRAFPSLDEPGLKATFQVNLTTPRGFHGLGNMPAREILPVANGARKFVFDTTPRMSTYLVAFIASNFEFVSGKTSRGVNVSVYTQPGRVNEGRYALEVAIHCLEFYEEKYMIEYPLPKSDLIAIPDFSAGAMENWGLVTFRDTALLYKEGQTSADEKQRVATVIAHELAHQWYGGFGDIVTMEWWNDLWLNEGFAERMEYLGVNAIEPSWRMEEQFVPLDLSRALMADSSYFTHPIAIPVSDPEEIAAIFDDVSYGKGASVIRMLQGYLATTIDESYFFSRIQAYLKEHAYTNAETAELWQALDQDPRVDVAGLMSTFTDQPGYPVVSVSSLSGDLAIKQERFL</sequence>
<evidence type="ECO:0000256" key="2">
    <source>
        <dbReference type="ARBA" id="ARBA00022438"/>
    </source>
</evidence>
<dbReference type="EMBL" id="KZ998071">
    <property type="protein sequence ID" value="RKO86591.1"/>
    <property type="molecule type" value="Genomic_DNA"/>
</dbReference>
<dbReference type="Gene3D" id="2.60.40.1730">
    <property type="entry name" value="tricorn interacting facor f3 domain"/>
    <property type="match status" value="1"/>
</dbReference>
<evidence type="ECO:0000256" key="8">
    <source>
        <dbReference type="PIRSR" id="PIRSR634016-1"/>
    </source>
</evidence>
<dbReference type="InterPro" id="IPR050344">
    <property type="entry name" value="Peptidase_M1_aminopeptidases"/>
</dbReference>
<evidence type="ECO:0000313" key="13">
    <source>
        <dbReference type="EMBL" id="RKO86591.1"/>
    </source>
</evidence>
<dbReference type="Pfam" id="PF17900">
    <property type="entry name" value="Peptidase_M1_N"/>
    <property type="match status" value="1"/>
</dbReference>
<dbReference type="CDD" id="cd09601">
    <property type="entry name" value="M1_APN-Q_like"/>
    <property type="match status" value="1"/>
</dbReference>
<keyword evidence="2 13" id="KW-0031">Aminopeptidase</keyword>
<keyword evidence="14" id="KW-1185">Reference proteome</keyword>
<dbReference type="AlphaFoldDB" id="A0A4P9W2V9"/>
<reference evidence="14" key="1">
    <citation type="journal article" date="2018" name="Nat. Microbiol.">
        <title>Leveraging single-cell genomics to expand the fungal tree of life.</title>
        <authorList>
            <person name="Ahrendt S.R."/>
            <person name="Quandt C.A."/>
            <person name="Ciobanu D."/>
            <person name="Clum A."/>
            <person name="Salamov A."/>
            <person name="Andreopoulos B."/>
            <person name="Cheng J.F."/>
            <person name="Woyke T."/>
            <person name="Pelin A."/>
            <person name="Henrissat B."/>
            <person name="Reynolds N.K."/>
            <person name="Benny G.L."/>
            <person name="Smith M.E."/>
            <person name="James T.Y."/>
            <person name="Grigoriev I.V."/>
        </authorList>
    </citation>
    <scope>NUCLEOTIDE SEQUENCE [LARGE SCALE GENOMIC DNA]</scope>
</reference>
<dbReference type="GO" id="GO:0016020">
    <property type="term" value="C:membrane"/>
    <property type="evidence" value="ECO:0007669"/>
    <property type="project" value="TreeGrafter"/>
</dbReference>
<proteinExistence type="inferred from homology"/>
<feature type="site" description="Transition state stabilizer" evidence="10">
    <location>
        <position position="388"/>
    </location>
</feature>
<organism evidence="13 14">
    <name type="scientific">Blyttiomyces helicus</name>
    <dbReference type="NCBI Taxonomy" id="388810"/>
    <lineage>
        <taxon>Eukaryota</taxon>
        <taxon>Fungi</taxon>
        <taxon>Fungi incertae sedis</taxon>
        <taxon>Chytridiomycota</taxon>
        <taxon>Chytridiomycota incertae sedis</taxon>
        <taxon>Chytridiomycetes</taxon>
        <taxon>Chytridiomycetes incertae sedis</taxon>
        <taxon>Blyttiomyces</taxon>
    </lineage>
</organism>
<dbReference type="Pfam" id="PF01433">
    <property type="entry name" value="Peptidase_M1"/>
    <property type="match status" value="1"/>
</dbReference>
<keyword evidence="6 9" id="KW-0862">Zinc</keyword>
<dbReference type="InterPro" id="IPR014782">
    <property type="entry name" value="Peptidase_M1_dom"/>
</dbReference>
<dbReference type="PRINTS" id="PR00756">
    <property type="entry name" value="ALADIPTASE"/>
</dbReference>
<feature type="domain" description="Aminopeptidase N-like N-terminal" evidence="12">
    <location>
        <begin position="7"/>
        <end position="192"/>
    </location>
</feature>
<evidence type="ECO:0000313" key="14">
    <source>
        <dbReference type="Proteomes" id="UP000269721"/>
    </source>
</evidence>
<evidence type="ECO:0000256" key="5">
    <source>
        <dbReference type="ARBA" id="ARBA00022801"/>
    </source>
</evidence>
<dbReference type="InterPro" id="IPR027268">
    <property type="entry name" value="Peptidase_M4/M1_CTD_sf"/>
</dbReference>
<dbReference type="OrthoDB" id="10031169at2759"/>
<dbReference type="GO" id="GO:0005737">
    <property type="term" value="C:cytoplasm"/>
    <property type="evidence" value="ECO:0007669"/>
    <property type="project" value="TreeGrafter"/>
</dbReference>
<name>A0A4P9W2V9_9FUNG</name>
<dbReference type="SUPFAM" id="SSF63737">
    <property type="entry name" value="Leukotriene A4 hydrolase N-terminal domain"/>
    <property type="match status" value="1"/>
</dbReference>
<dbReference type="InterPro" id="IPR045357">
    <property type="entry name" value="Aminopeptidase_N-like_N"/>
</dbReference>